<dbReference type="Proteomes" id="UP000320300">
    <property type="component" value="Unassembled WGS sequence"/>
</dbReference>
<evidence type="ECO:0000313" key="2">
    <source>
        <dbReference type="Proteomes" id="UP000320300"/>
    </source>
</evidence>
<gene>
    <name evidence="1" type="ORF">SAMN06265348_101401</name>
</gene>
<dbReference type="AlphaFoldDB" id="A0A521AT68"/>
<proteinExistence type="predicted"/>
<dbReference type="EMBL" id="FXTN01000001">
    <property type="protein sequence ID" value="SMO38004.1"/>
    <property type="molecule type" value="Genomic_DNA"/>
</dbReference>
<organism evidence="1 2">
    <name type="scientific">Pedobacter westerhofensis</name>
    <dbReference type="NCBI Taxonomy" id="425512"/>
    <lineage>
        <taxon>Bacteria</taxon>
        <taxon>Pseudomonadati</taxon>
        <taxon>Bacteroidota</taxon>
        <taxon>Sphingobacteriia</taxon>
        <taxon>Sphingobacteriales</taxon>
        <taxon>Sphingobacteriaceae</taxon>
        <taxon>Pedobacter</taxon>
    </lineage>
</organism>
<evidence type="ECO:0000313" key="1">
    <source>
        <dbReference type="EMBL" id="SMO38004.1"/>
    </source>
</evidence>
<sequence>MKRIYLTLIILLAAMSGMAYLYFSRLNRESTYNEVSLHAATANSGLVFCIHNDKSIFEILKGQDLFEKVLGESRFNQLSLLKDLLISNTAVNSLIANRDVFISFSGGKTREINYLISTQLNGEPGKPVITDALQSAGIKVTEAAGMIKLTLNDSTVFYLGLDKNLVLLADKPELVQSGLSQSPSKSSEDFVKYIKLNSKLGKNSVGNLFIDFNKIPPLLKSMMPGNLNGSTALFNHQDSFAALNYNFSRERLFFSGSTRLNAAGNYLSLYAATAPQKNSMDNLLPANTANFRLYAIPDYKLWHKSLNSWFSLHKEDQLVRKNIQHTDQLYHLNPDDIFPRYFKDQLITFQLRSSENLGAINLSNGDKVKQLLIDISTDYDSDIKLFKVADLLYGYFGEPFKKFSRPYYTIIDNYLVVANQPATLQEFLSYYRRNELLVSTPDYIDLYAQISNTASVTFYANHKNSADIVRNSIFSSYYKHFAADKGLGKFSSMIYQLNGGQGDFQTNFLINRLAENDNKSITDSLSIIR</sequence>
<dbReference type="OrthoDB" id="1093345at2"/>
<reference evidence="1 2" key="1">
    <citation type="submission" date="2017-05" db="EMBL/GenBank/DDBJ databases">
        <authorList>
            <person name="Varghese N."/>
            <person name="Submissions S."/>
        </authorList>
    </citation>
    <scope>NUCLEOTIDE SEQUENCE [LARGE SCALE GENOMIC DNA]</scope>
    <source>
        <strain evidence="1 2">DSM 19036</strain>
    </source>
</reference>
<accession>A0A521AT68</accession>
<keyword evidence="2" id="KW-1185">Reference proteome</keyword>
<evidence type="ECO:0008006" key="3">
    <source>
        <dbReference type="Google" id="ProtNLM"/>
    </source>
</evidence>
<dbReference type="RefSeq" id="WP_142526490.1">
    <property type="nucleotide sequence ID" value="NZ_CBCSJO010000002.1"/>
</dbReference>
<name>A0A521AT68_9SPHI</name>
<protein>
    <recommendedName>
        <fullName evidence="3">DUF3352 domain-containing protein</fullName>
    </recommendedName>
</protein>